<protein>
    <submittedName>
        <fullName evidence="1">SidC homolog</fullName>
    </submittedName>
</protein>
<dbReference type="Proteomes" id="UP000254968">
    <property type="component" value="Unassembled WGS sequence"/>
</dbReference>
<organism evidence="1 2">
    <name type="scientific">Legionella beliardensis</name>
    <dbReference type="NCBI Taxonomy" id="91822"/>
    <lineage>
        <taxon>Bacteria</taxon>
        <taxon>Pseudomonadati</taxon>
        <taxon>Pseudomonadota</taxon>
        <taxon>Gammaproteobacteria</taxon>
        <taxon>Legionellales</taxon>
        <taxon>Legionellaceae</taxon>
        <taxon>Legionella</taxon>
    </lineage>
</organism>
<evidence type="ECO:0000313" key="2">
    <source>
        <dbReference type="Proteomes" id="UP000254968"/>
    </source>
</evidence>
<name>A0A378I1Q9_9GAMM</name>
<evidence type="ECO:0000313" key="1">
    <source>
        <dbReference type="EMBL" id="STX28615.1"/>
    </source>
</evidence>
<dbReference type="AlphaFoldDB" id="A0A378I1Q9"/>
<keyword evidence="2" id="KW-1185">Reference proteome</keyword>
<accession>A0A378I1Q9</accession>
<dbReference type="EMBL" id="UGNV01000001">
    <property type="protein sequence ID" value="STX28615.1"/>
    <property type="molecule type" value="Genomic_DNA"/>
</dbReference>
<proteinExistence type="predicted"/>
<gene>
    <name evidence="1" type="ORF">NCTC13315_01146</name>
</gene>
<reference evidence="1 2" key="1">
    <citation type="submission" date="2018-06" db="EMBL/GenBank/DDBJ databases">
        <authorList>
            <consortium name="Pathogen Informatics"/>
            <person name="Doyle S."/>
        </authorList>
    </citation>
    <scope>NUCLEOTIDE SEQUENCE [LARGE SCALE GENOMIC DNA]</scope>
    <source>
        <strain evidence="1 2">NCTC13315</strain>
    </source>
</reference>
<dbReference type="RefSeq" id="WP_115302346.1">
    <property type="nucleotide sequence ID" value="NZ_CAAAHO010000001.1"/>
</dbReference>
<sequence length="349" mass="39495">MYSKNIPLSENDSTIKDLSRLEEVFSILQIYSEGFNPTFFKKEDLLSLSLTSKTLYSTVAPELLQREAQKLLAHVVLGEQDEAQRMLEKNPELLLIRQETLDYSGRTIIGTAFQAALGAGDKPMWEMILPYFESLEEGEALRQFQEQFPDGIENDKDDVSAAALKDYYHKLAIAIVNDTDHGQSALEAFRRAITCQEKITQGKHFNLKHLIAVHKAYIANFNVLLNWKNRDLFWQKIVGYVQRQVTAYDAQIHASVINNVLEDENSFRRTFKLEGGQFFPLLADSGLGFNFACFSYSTACTWTRGGGGGGQPMLSALKNYIEQKQAHLRELESQLSHECTISPMDMGSN</sequence>
<dbReference type="OrthoDB" id="5654156at2"/>